<dbReference type="Pfam" id="PF13793">
    <property type="entry name" value="Pribosyltran_N"/>
    <property type="match status" value="1"/>
</dbReference>
<evidence type="ECO:0000256" key="9">
    <source>
        <dbReference type="ARBA" id="ARBA00049535"/>
    </source>
</evidence>
<dbReference type="InterPro" id="IPR029099">
    <property type="entry name" value="Pribosyltran_N"/>
</dbReference>
<keyword evidence="7" id="KW-0067">ATP-binding</keyword>
<dbReference type="GO" id="GO:0005524">
    <property type="term" value="F:ATP binding"/>
    <property type="evidence" value="ECO:0007669"/>
    <property type="project" value="UniProtKB-KW"/>
</dbReference>
<dbReference type="GO" id="GO:0006164">
    <property type="term" value="P:purine nucleotide biosynthetic process"/>
    <property type="evidence" value="ECO:0007669"/>
    <property type="project" value="TreeGrafter"/>
</dbReference>
<accession>A0A1F7KAP3</accession>
<evidence type="ECO:0000256" key="1">
    <source>
        <dbReference type="ARBA" id="ARBA00013247"/>
    </source>
</evidence>
<evidence type="ECO:0000313" key="14">
    <source>
        <dbReference type="Proteomes" id="UP000178450"/>
    </source>
</evidence>
<protein>
    <recommendedName>
        <fullName evidence="1">ribose-phosphate diphosphokinase</fullName>
        <ecNumber evidence="1">2.7.6.1</ecNumber>
    </recommendedName>
</protein>
<comment type="catalytic activity">
    <reaction evidence="9">
        <text>D-ribose 5-phosphate + ATP = 5-phospho-alpha-D-ribose 1-diphosphate + AMP + H(+)</text>
        <dbReference type="Rhea" id="RHEA:15609"/>
        <dbReference type="ChEBI" id="CHEBI:15378"/>
        <dbReference type="ChEBI" id="CHEBI:30616"/>
        <dbReference type="ChEBI" id="CHEBI:58017"/>
        <dbReference type="ChEBI" id="CHEBI:78346"/>
        <dbReference type="ChEBI" id="CHEBI:456215"/>
        <dbReference type="EC" id="2.7.6.1"/>
    </reaction>
</comment>
<dbReference type="PANTHER" id="PTHR10210:SF32">
    <property type="entry name" value="RIBOSE-PHOSPHATE PYROPHOSPHOKINASE 2"/>
    <property type="match status" value="1"/>
</dbReference>
<evidence type="ECO:0000256" key="7">
    <source>
        <dbReference type="ARBA" id="ARBA00022840"/>
    </source>
</evidence>
<dbReference type="FunFam" id="3.40.50.2020:FF:000007">
    <property type="entry name" value="Ribose-phosphate pyrophosphokinase"/>
    <property type="match status" value="1"/>
</dbReference>
<dbReference type="AlphaFoldDB" id="A0A1F7KAP3"/>
<evidence type="ECO:0000313" key="13">
    <source>
        <dbReference type="EMBL" id="OGK64926.1"/>
    </source>
</evidence>
<evidence type="ECO:0000256" key="6">
    <source>
        <dbReference type="ARBA" id="ARBA00022777"/>
    </source>
</evidence>
<feature type="domain" description="Ribose-phosphate pyrophosphokinase N-terminal" evidence="12">
    <location>
        <begin position="5"/>
        <end position="117"/>
    </location>
</feature>
<comment type="similarity">
    <text evidence="10">Belongs to the ribose-phosphate pyrophosphokinase family.</text>
</comment>
<reference evidence="13 14" key="1">
    <citation type="journal article" date="2016" name="Nat. Commun.">
        <title>Thousands of microbial genomes shed light on interconnected biogeochemical processes in an aquifer system.</title>
        <authorList>
            <person name="Anantharaman K."/>
            <person name="Brown C.T."/>
            <person name="Hug L.A."/>
            <person name="Sharon I."/>
            <person name="Castelle C.J."/>
            <person name="Probst A.J."/>
            <person name="Thomas B.C."/>
            <person name="Singh A."/>
            <person name="Wilkins M.J."/>
            <person name="Karaoz U."/>
            <person name="Brodie E.L."/>
            <person name="Williams K.H."/>
            <person name="Hubbard S.S."/>
            <person name="Banfield J.F."/>
        </authorList>
    </citation>
    <scope>NUCLEOTIDE SEQUENCE [LARGE SCALE GENOMIC DNA]</scope>
</reference>
<dbReference type="Gene3D" id="3.40.50.2020">
    <property type="match status" value="2"/>
</dbReference>
<dbReference type="CDD" id="cd06223">
    <property type="entry name" value="PRTases_typeI"/>
    <property type="match status" value="1"/>
</dbReference>
<dbReference type="GO" id="GO:0000287">
    <property type="term" value="F:magnesium ion binding"/>
    <property type="evidence" value="ECO:0007669"/>
    <property type="project" value="InterPro"/>
</dbReference>
<dbReference type="Pfam" id="PF00156">
    <property type="entry name" value="Pribosyltran"/>
    <property type="match status" value="1"/>
</dbReference>
<dbReference type="SMART" id="SM01400">
    <property type="entry name" value="Pribosyltran_N"/>
    <property type="match status" value="1"/>
</dbReference>
<evidence type="ECO:0000256" key="5">
    <source>
        <dbReference type="ARBA" id="ARBA00022741"/>
    </source>
</evidence>
<dbReference type="InterPro" id="IPR000836">
    <property type="entry name" value="PRTase_dom"/>
</dbReference>
<keyword evidence="5" id="KW-0547">Nucleotide-binding</keyword>
<dbReference type="Proteomes" id="UP000178450">
    <property type="component" value="Unassembled WGS sequence"/>
</dbReference>
<dbReference type="SUPFAM" id="SSF53271">
    <property type="entry name" value="PRTase-like"/>
    <property type="match status" value="2"/>
</dbReference>
<dbReference type="InterPro" id="IPR005946">
    <property type="entry name" value="Rib-P_diPkinase"/>
</dbReference>
<evidence type="ECO:0000256" key="4">
    <source>
        <dbReference type="ARBA" id="ARBA00022727"/>
    </source>
</evidence>
<dbReference type="NCBIfam" id="TIGR01251">
    <property type="entry name" value="ribP_PPkin"/>
    <property type="match status" value="1"/>
</dbReference>
<dbReference type="GO" id="GO:0006015">
    <property type="term" value="P:5-phosphoribose 1-diphosphate biosynthetic process"/>
    <property type="evidence" value="ECO:0007669"/>
    <property type="project" value="TreeGrafter"/>
</dbReference>
<name>A0A1F7KAP3_9BACT</name>
<evidence type="ECO:0000256" key="8">
    <source>
        <dbReference type="ARBA" id="ARBA00022842"/>
    </source>
</evidence>
<keyword evidence="2" id="KW-0808">Transferase</keyword>
<dbReference type="GO" id="GO:0016301">
    <property type="term" value="F:kinase activity"/>
    <property type="evidence" value="ECO:0007669"/>
    <property type="project" value="UniProtKB-KW"/>
</dbReference>
<feature type="domain" description="Phosphoribosyltransferase" evidence="11">
    <location>
        <begin position="164"/>
        <end position="260"/>
    </location>
</feature>
<keyword evidence="4 10" id="KW-0545">Nucleotide biosynthesis</keyword>
<evidence type="ECO:0000256" key="2">
    <source>
        <dbReference type="ARBA" id="ARBA00022679"/>
    </source>
</evidence>
<keyword evidence="3" id="KW-0479">Metal-binding</keyword>
<keyword evidence="6" id="KW-0418">Kinase</keyword>
<evidence type="ECO:0000259" key="12">
    <source>
        <dbReference type="Pfam" id="PF13793"/>
    </source>
</evidence>
<dbReference type="InterPro" id="IPR029057">
    <property type="entry name" value="PRTase-like"/>
</dbReference>
<evidence type="ECO:0000256" key="3">
    <source>
        <dbReference type="ARBA" id="ARBA00022723"/>
    </source>
</evidence>
<dbReference type="EMBL" id="MGBG01000013">
    <property type="protein sequence ID" value="OGK64926.1"/>
    <property type="molecule type" value="Genomic_DNA"/>
</dbReference>
<dbReference type="GO" id="GO:0004749">
    <property type="term" value="F:ribose phosphate diphosphokinase activity"/>
    <property type="evidence" value="ECO:0007669"/>
    <property type="project" value="UniProtKB-EC"/>
</dbReference>
<organism evidence="13 14">
    <name type="scientific">Candidatus Roizmanbacteria bacterium RIFOXYA1_FULL_41_12</name>
    <dbReference type="NCBI Taxonomy" id="1802082"/>
    <lineage>
        <taxon>Bacteria</taxon>
        <taxon>Candidatus Roizmaniibacteriota</taxon>
    </lineage>
</organism>
<evidence type="ECO:0000259" key="11">
    <source>
        <dbReference type="Pfam" id="PF00156"/>
    </source>
</evidence>
<dbReference type="GO" id="GO:0005737">
    <property type="term" value="C:cytoplasm"/>
    <property type="evidence" value="ECO:0007669"/>
    <property type="project" value="TreeGrafter"/>
</dbReference>
<dbReference type="PANTHER" id="PTHR10210">
    <property type="entry name" value="RIBOSE-PHOSPHATE DIPHOSPHOKINASE FAMILY MEMBER"/>
    <property type="match status" value="1"/>
</dbReference>
<proteinExistence type="inferred from homology"/>
<evidence type="ECO:0000256" key="10">
    <source>
        <dbReference type="RuleBase" id="RU004324"/>
    </source>
</evidence>
<gene>
    <name evidence="13" type="ORF">A2209_04495</name>
</gene>
<comment type="caution">
    <text evidence="13">The sequence shown here is derived from an EMBL/GenBank/DDBJ whole genome shotgun (WGS) entry which is preliminary data.</text>
</comment>
<dbReference type="GO" id="GO:0002189">
    <property type="term" value="C:ribose phosphate diphosphokinase complex"/>
    <property type="evidence" value="ECO:0007669"/>
    <property type="project" value="TreeGrafter"/>
</dbReference>
<sequence>MKPIILAGRSCPKLAAKIADLNQLSLGELEIVTFANSEIKVRILSEIKNQEVAIIQATAFPTNDNLVELLLMIDACRRENVKNLTIIIPYLGYARQNLQHQPGECVSLNVVVKMLESLEADRVITLDIHDEASSGIFSIPFTNLSALPLLAKHLYQHFEIKPETEKDYLIASPDQGGVERARMFANSFYHDQKNADTIVIEKKRDLTKIHQSVAVEVYGDVRERNVILVDDVATSGKTIINAANLCLKHGAKAVSAVVVHPDFARGVPSFIQQSDLIHFFTTNSIEKPIEKLDAYSKIKVVDIAGLFHL</sequence>
<keyword evidence="8" id="KW-0460">Magnesium</keyword>
<dbReference type="EC" id="2.7.6.1" evidence="1"/>